<dbReference type="AlphaFoldDB" id="A0AB38GFL7"/>
<dbReference type="InterPro" id="IPR054816">
    <property type="entry name" value="Lipoprotein_mollicutes-type_CS"/>
</dbReference>
<evidence type="ECO:0000256" key="2">
    <source>
        <dbReference type="SAM" id="SignalP"/>
    </source>
</evidence>
<feature type="compositionally biased region" description="Basic and acidic residues" evidence="1">
    <location>
        <begin position="28"/>
        <end position="63"/>
    </location>
</feature>
<dbReference type="EMBL" id="LS483515">
    <property type="protein sequence ID" value="SRX72161.1"/>
    <property type="molecule type" value="Genomic_DNA"/>
</dbReference>
<reference evidence="3 4" key="1">
    <citation type="submission" date="2018-05" db="EMBL/GenBank/DDBJ databases">
        <authorList>
            <person name="Falquet L."/>
            <person name="Falquet L."/>
        </authorList>
    </citation>
    <scope>NUCLEOTIDE SEQUENCE [LARGE SCALE GENOMIC DNA]</scope>
    <source>
        <strain evidence="3 4">GM12</strain>
    </source>
</reference>
<keyword evidence="2" id="KW-0732">Signal</keyword>
<accession>A0AB38GFL7</accession>
<feature type="compositionally biased region" description="Polar residues" evidence="1">
    <location>
        <begin position="65"/>
        <end position="79"/>
    </location>
</feature>
<keyword evidence="3" id="KW-0449">Lipoprotein</keyword>
<dbReference type="PROSITE" id="PS51257">
    <property type="entry name" value="PROKAR_LIPOPROTEIN"/>
    <property type="match status" value="1"/>
</dbReference>
<dbReference type="RefSeq" id="WP_020863077.1">
    <property type="nucleotide sequence ID" value="NZ_CP012387.1"/>
</dbReference>
<dbReference type="Proteomes" id="UP000290347">
    <property type="component" value="Chromosome"/>
</dbReference>
<feature type="region of interest" description="Disordered" evidence="1">
    <location>
        <begin position="24"/>
        <end position="80"/>
    </location>
</feature>
<gene>
    <name evidence="3" type="ORF">MMC68T_00900</name>
</gene>
<proteinExistence type="predicted"/>
<feature type="signal peptide" evidence="2">
    <location>
        <begin position="1"/>
        <end position="23"/>
    </location>
</feature>
<evidence type="ECO:0000313" key="4">
    <source>
        <dbReference type="Proteomes" id="UP000290347"/>
    </source>
</evidence>
<dbReference type="NCBIfam" id="NF038029">
    <property type="entry name" value="LP_plasma"/>
    <property type="match status" value="1"/>
</dbReference>
<name>A0AB38GFL7_MYCMC</name>
<evidence type="ECO:0000256" key="1">
    <source>
        <dbReference type="SAM" id="MobiDB-lite"/>
    </source>
</evidence>
<evidence type="ECO:0000313" key="3">
    <source>
        <dbReference type="EMBL" id="SRX72161.1"/>
    </source>
</evidence>
<organism evidence="3 4">
    <name type="scientific">Mycoplasma mycoides subsp. capri</name>
    <dbReference type="NCBI Taxonomy" id="40477"/>
    <lineage>
        <taxon>Bacteria</taxon>
        <taxon>Bacillati</taxon>
        <taxon>Mycoplasmatota</taxon>
        <taxon>Mollicutes</taxon>
        <taxon>Mycoplasmataceae</taxon>
        <taxon>Mycoplasma</taxon>
    </lineage>
</organism>
<sequence length="191" mass="21328">MKKLLTILGSVGLVATTSAAVIACGDKSQQKAPDKQEETKSADEKKEEKDEKRKEPDYSKVDKQSIGNFQPNNKNSVQQGDIKKKLSSLLGVHESELSKLNVDYTKNSGEVTVTKFNKTLTFTFTSLLELGEFEFKNNTVSLGDIKKRISSILKIDEKYLYELKVDGTKNLGSVKSSVFLGTMEFKFTEKK</sequence>
<feature type="chain" id="PRO_5044339853" evidence="2">
    <location>
        <begin position="24"/>
        <end position="191"/>
    </location>
</feature>
<protein>
    <submittedName>
        <fullName evidence="3">Lipoprotein (VlcI)</fullName>
    </submittedName>
</protein>